<sequence>MDFQEAVPIVAQAATATMDYGTFSNINCNPSFCSFCQTSLGDDWKFVRKLQTSPKREDYANIYKGPLVKEEPHRDGNGNLLDQPDFPGNKQLFDERTKEFEGNGDDIEDNATDGPSRNEGK</sequence>
<dbReference type="AlphaFoldDB" id="G0P362"/>
<evidence type="ECO:0000313" key="3">
    <source>
        <dbReference type="Proteomes" id="UP000008068"/>
    </source>
</evidence>
<proteinExistence type="predicted"/>
<evidence type="ECO:0000313" key="2">
    <source>
        <dbReference type="EMBL" id="EGT43843.1"/>
    </source>
</evidence>
<accession>G0P362</accession>
<organism evidence="3">
    <name type="scientific">Caenorhabditis brenneri</name>
    <name type="common">Nematode worm</name>
    <dbReference type="NCBI Taxonomy" id="135651"/>
    <lineage>
        <taxon>Eukaryota</taxon>
        <taxon>Metazoa</taxon>
        <taxon>Ecdysozoa</taxon>
        <taxon>Nematoda</taxon>
        <taxon>Chromadorea</taxon>
        <taxon>Rhabditida</taxon>
        <taxon>Rhabditina</taxon>
        <taxon>Rhabditomorpha</taxon>
        <taxon>Rhabditoidea</taxon>
        <taxon>Rhabditidae</taxon>
        <taxon>Peloderinae</taxon>
        <taxon>Caenorhabditis</taxon>
    </lineage>
</organism>
<gene>
    <name evidence="2" type="ORF">CAEBREN_11313</name>
</gene>
<dbReference type="EMBL" id="GL380037">
    <property type="protein sequence ID" value="EGT43843.1"/>
    <property type="molecule type" value="Genomic_DNA"/>
</dbReference>
<evidence type="ECO:0000256" key="1">
    <source>
        <dbReference type="SAM" id="MobiDB-lite"/>
    </source>
</evidence>
<feature type="compositionally biased region" description="Basic and acidic residues" evidence="1">
    <location>
        <begin position="67"/>
        <end position="76"/>
    </location>
</feature>
<name>G0P362_CAEBE</name>
<keyword evidence="3" id="KW-1185">Reference proteome</keyword>
<reference evidence="3" key="1">
    <citation type="submission" date="2011-07" db="EMBL/GenBank/DDBJ databases">
        <authorList>
            <consortium name="Caenorhabditis brenneri Sequencing and Analysis Consortium"/>
            <person name="Wilson R.K."/>
        </authorList>
    </citation>
    <scope>NUCLEOTIDE SEQUENCE [LARGE SCALE GENOMIC DNA]</scope>
    <source>
        <strain evidence="3">PB2801</strain>
    </source>
</reference>
<dbReference type="Proteomes" id="UP000008068">
    <property type="component" value="Unassembled WGS sequence"/>
</dbReference>
<protein>
    <submittedName>
        <fullName evidence="2">Uncharacterized protein</fullName>
    </submittedName>
</protein>
<feature type="compositionally biased region" description="Acidic residues" evidence="1">
    <location>
        <begin position="102"/>
        <end position="111"/>
    </location>
</feature>
<feature type="compositionally biased region" description="Basic and acidic residues" evidence="1">
    <location>
        <begin position="92"/>
        <end position="101"/>
    </location>
</feature>
<dbReference type="HOGENOM" id="CLU_2040125_0_0_1"/>
<dbReference type="InParanoid" id="G0P362"/>
<feature type="region of interest" description="Disordered" evidence="1">
    <location>
        <begin position="66"/>
        <end position="121"/>
    </location>
</feature>